<feature type="compositionally biased region" description="Polar residues" evidence="2">
    <location>
        <begin position="259"/>
        <end position="269"/>
    </location>
</feature>
<dbReference type="Gene3D" id="1.10.287.950">
    <property type="entry name" value="Methyl-accepting chemotaxis protein"/>
    <property type="match status" value="1"/>
</dbReference>
<sequence length="1408" mass="147527">MANLTARFQLIDQMSQKMADIANNGESMLSKWESAGDAASAALDGISSSASNVAAAADGVASSIGSIEGAVSGAGSAADELAESLDRYGAAADEASEKADYWTNAVGGYDKAMLEASYSTKELVDMGLKSTAALNDLNDMMALCEKSSDELSESVEAAAGIHNDLTAAVKKTGDQLEDLMQNEKVSAETKKELEEASTAAADALKELAKAQSDADAAMQNYQAVLSSGTEDLDKLEAAAEQAGHAAETLAEANGKASDATDTLSKATQKASDEAEDAGKTGADAVETIAQALTTAGITATIKEITSSVYELTDSYSNAEKIVVNATGATGEALDSLGASMLKAYSGNDDALDSVAGAVGEINTRLGYTGDTLSEVTGQFLDFADITGQDVVGSVQLVTKVMNKWNVDASKLPNVLDDLAYAGQISGLSVTTLSNTLITGASSLQELGLSLENAIGLLAQMELYGVEGTSTITAMRTAVKKFASDGLDAQTALQNTITEIANMKDSSEATTEAVEIFGSKVGVDFARAIRDGAITTDTLTGSLDAAVGTLEKTAEAGESLSEKWEKSNNKMNVAFTQVLEPAIHDTSAELADLWGQVGDFLTEHPNVVKALTAIGTGLGTVAVGVAGLSAAMSAAKVIQAGFFAPLVPYLPVLLGVAAGVTAITAAVTILGNKYEDAYKETQSMTAVTAEQQKELESLEEQYQIACDTYGDTSDQASSLKYRIDTLSESLNSNGQSVGDLISECDNLIDKHSSLMDELDNNTESVHKNELENLALIARLSELASSTGEAAGKQQEMQAILDELNGNIDGLNMTYEDLTENQDKSLAYIKQMAQEQAKQEAYNEKYQEYVDLIKQQAQEQEELAKVQDEVTAAQQRANDAQKVYQDYIADLYAQDPTGMSTISAQWSEQAANADAAADALQEVLDKQTKLQDAYDETGKKIEEIEEGYTAAADAAKAAAEEGVTYGEAISQAYSDVRSDVEKLCQAYDDAYQAAKDSFEGQFDLFDQASTKSSDYLNASVSNAQAALDSQLNYWNTYTANIETLKATSADDLGITEENYKALMSYVQDGSEQAAGLAASMVQSINSGNKDAVAKLADTLADVTAKQDAAAQATADWVTDYENQLDDFQKKMEGTVDSLDLSDEAGKAAKDTIAEYVQKLKDGKKDAVAAAKDVAASVALALQNGSTPSVPASTTTTVPGHAGGTTDAEDVFVAGENGPELIVGKQGSTVFPTEETDKIIDALNGMEPASDTSNEKKFDQFLQALTGVTVDAPEPGPGESLFDSVLGKVADIVSGKNSDLEAINAAYTGLPEVSTVALPTSNAPVAAEAAPLNVQPNAQTAAQESTDATKEITKRIILEIVCNGSVTVSGGSGDGMSEKAVLELLTNNIKPVLMGVIKDEIFEEGQLSYDY</sequence>
<dbReference type="InterPro" id="IPR010090">
    <property type="entry name" value="Phage_tape_meas"/>
</dbReference>
<protein>
    <submittedName>
        <fullName evidence="5">Phage tail tape measure protein</fullName>
    </submittedName>
</protein>
<keyword evidence="1" id="KW-0175">Coiled coil</keyword>
<gene>
    <name evidence="5" type="ORF">CGS46_13075</name>
</gene>
<evidence type="ECO:0000313" key="5">
    <source>
        <dbReference type="EMBL" id="PDX57449.1"/>
    </source>
</evidence>
<name>A0A2A6Z7W6_9FIRM</name>
<evidence type="ECO:0000259" key="4">
    <source>
        <dbReference type="Pfam" id="PF10145"/>
    </source>
</evidence>
<evidence type="ECO:0000256" key="1">
    <source>
        <dbReference type="SAM" id="Coils"/>
    </source>
</evidence>
<dbReference type="PANTHER" id="PTHR45615:SF80">
    <property type="entry name" value="GRIP DOMAIN-CONTAINING PROTEIN"/>
    <property type="match status" value="1"/>
</dbReference>
<dbReference type="EMBL" id="NMTQ01000037">
    <property type="protein sequence ID" value="PDX57449.1"/>
    <property type="molecule type" value="Genomic_DNA"/>
</dbReference>
<reference evidence="5 6" key="1">
    <citation type="journal article" date="2017" name="Front. Microbiol.">
        <title>New Insights into the Diversity of the Genus Faecalibacterium.</title>
        <authorList>
            <person name="Benevides L."/>
            <person name="Burman S."/>
            <person name="Martin R."/>
            <person name="Robert V."/>
            <person name="Thomas M."/>
            <person name="Miquel S."/>
            <person name="Chain F."/>
            <person name="Sokol H."/>
            <person name="Bermudez-Humaran L.G."/>
            <person name="Morrison M."/>
            <person name="Langella P."/>
            <person name="Azevedo V.A."/>
            <person name="Chatel J.M."/>
            <person name="Soares S."/>
        </authorList>
    </citation>
    <scope>NUCLEOTIDE SEQUENCE [LARGE SCALE GENOMIC DNA]</scope>
    <source>
        <strain evidence="6">CNCM I-4540</strain>
    </source>
</reference>
<feature type="coiled-coil region" evidence="1">
    <location>
        <begin position="799"/>
        <end position="881"/>
    </location>
</feature>
<evidence type="ECO:0000256" key="3">
    <source>
        <dbReference type="SAM" id="Phobius"/>
    </source>
</evidence>
<organism evidence="5 6">
    <name type="scientific">Faecalibacterium langellae</name>
    <dbReference type="NCBI Taxonomy" id="3435293"/>
    <lineage>
        <taxon>Bacteria</taxon>
        <taxon>Bacillati</taxon>
        <taxon>Bacillota</taxon>
        <taxon>Clostridia</taxon>
        <taxon>Eubacteriales</taxon>
        <taxon>Oscillospiraceae</taxon>
        <taxon>Faecalibacterium</taxon>
    </lineage>
</organism>
<feature type="transmembrane region" description="Helical" evidence="3">
    <location>
        <begin position="609"/>
        <end position="633"/>
    </location>
</feature>
<evidence type="ECO:0000313" key="6">
    <source>
        <dbReference type="Proteomes" id="UP000220752"/>
    </source>
</evidence>
<accession>A0A2A6Z7W6</accession>
<dbReference type="SUPFAM" id="SSF57997">
    <property type="entry name" value="Tropomyosin"/>
    <property type="match status" value="1"/>
</dbReference>
<feature type="domain" description="Phage tail tape measure protein" evidence="4">
    <location>
        <begin position="352"/>
        <end position="565"/>
    </location>
</feature>
<dbReference type="PANTHER" id="PTHR45615">
    <property type="entry name" value="MYOSIN HEAVY CHAIN, NON-MUSCLE"/>
    <property type="match status" value="1"/>
</dbReference>
<keyword evidence="3" id="KW-0472">Membrane</keyword>
<dbReference type="NCBIfam" id="TIGR01760">
    <property type="entry name" value="tape_meas_TP901"/>
    <property type="match status" value="1"/>
</dbReference>
<feature type="transmembrane region" description="Helical" evidence="3">
    <location>
        <begin position="645"/>
        <end position="669"/>
    </location>
</feature>
<feature type="coiled-coil region" evidence="1">
    <location>
        <begin position="680"/>
        <end position="707"/>
    </location>
</feature>
<feature type="region of interest" description="Disordered" evidence="2">
    <location>
        <begin position="242"/>
        <end position="280"/>
    </location>
</feature>
<dbReference type="Proteomes" id="UP000220752">
    <property type="component" value="Unassembled WGS sequence"/>
</dbReference>
<proteinExistence type="predicted"/>
<keyword evidence="3" id="KW-1133">Transmembrane helix</keyword>
<comment type="caution">
    <text evidence="5">The sequence shown here is derived from an EMBL/GenBank/DDBJ whole genome shotgun (WGS) entry which is preliminary data.</text>
</comment>
<dbReference type="Pfam" id="PF10145">
    <property type="entry name" value="PhageMin_Tail"/>
    <property type="match status" value="1"/>
</dbReference>
<keyword evidence="3" id="KW-0812">Transmembrane</keyword>
<keyword evidence="6" id="KW-1185">Reference proteome</keyword>
<evidence type="ECO:0000256" key="2">
    <source>
        <dbReference type="SAM" id="MobiDB-lite"/>
    </source>
</evidence>